<sequence>MRINYNKFILTLMLFAVSFASFAQLPNPDGPSTGGEDDLPAPINSKIIYLSIAALAFAFYYLRKNKAVKA</sequence>
<evidence type="ECO:0000256" key="2">
    <source>
        <dbReference type="SAM" id="SignalP"/>
    </source>
</evidence>
<proteinExistence type="predicted"/>
<keyword evidence="4" id="KW-1185">Reference proteome</keyword>
<gene>
    <name evidence="3" type="ORF">CHX27_08165</name>
</gene>
<feature type="transmembrane region" description="Helical" evidence="1">
    <location>
        <begin position="47"/>
        <end position="63"/>
    </location>
</feature>
<evidence type="ECO:0000313" key="3">
    <source>
        <dbReference type="EMBL" id="OYQ43934.1"/>
    </source>
</evidence>
<keyword evidence="1" id="KW-0812">Transmembrane</keyword>
<evidence type="ECO:0008006" key="5">
    <source>
        <dbReference type="Google" id="ProtNLM"/>
    </source>
</evidence>
<dbReference type="EMBL" id="NOXX01000195">
    <property type="protein sequence ID" value="OYQ43934.1"/>
    <property type="molecule type" value="Genomic_DNA"/>
</dbReference>
<feature type="chain" id="PRO_5012038908" description="Signal peptidase" evidence="2">
    <location>
        <begin position="24"/>
        <end position="70"/>
    </location>
</feature>
<evidence type="ECO:0000256" key="1">
    <source>
        <dbReference type="SAM" id="Phobius"/>
    </source>
</evidence>
<comment type="caution">
    <text evidence="3">The sequence shown here is derived from an EMBL/GenBank/DDBJ whole genome shotgun (WGS) entry which is preliminary data.</text>
</comment>
<protein>
    <recommendedName>
        <fullName evidence="5">Signal peptidase</fullName>
    </recommendedName>
</protein>
<dbReference type="OrthoDB" id="1375790at2"/>
<reference evidence="3 4" key="1">
    <citation type="submission" date="2017-07" db="EMBL/GenBank/DDBJ databases">
        <title>Flavobacterium cyanobacteriorum sp. nov., isolated from cyanobacterial aggregates in a eutrophic lake.</title>
        <authorList>
            <person name="Cai H."/>
        </authorList>
    </citation>
    <scope>NUCLEOTIDE SEQUENCE [LARGE SCALE GENOMIC DNA]</scope>
    <source>
        <strain evidence="3 4">TH167</strain>
    </source>
</reference>
<keyword evidence="2" id="KW-0732">Signal</keyword>
<keyword evidence="1" id="KW-0472">Membrane</keyword>
<evidence type="ECO:0000313" key="4">
    <source>
        <dbReference type="Proteomes" id="UP000216035"/>
    </source>
</evidence>
<name>A0A255ZSN8_9FLAO</name>
<accession>A0A255ZSN8</accession>
<feature type="signal peptide" evidence="2">
    <location>
        <begin position="1"/>
        <end position="23"/>
    </location>
</feature>
<dbReference type="Proteomes" id="UP000216035">
    <property type="component" value="Unassembled WGS sequence"/>
</dbReference>
<dbReference type="AlphaFoldDB" id="A0A255ZSN8"/>
<organism evidence="3 4">
    <name type="scientific">Flavobacterium aurantiibacter</name>
    <dbReference type="NCBI Taxonomy" id="2023067"/>
    <lineage>
        <taxon>Bacteria</taxon>
        <taxon>Pseudomonadati</taxon>
        <taxon>Bacteroidota</taxon>
        <taxon>Flavobacteriia</taxon>
        <taxon>Flavobacteriales</taxon>
        <taxon>Flavobacteriaceae</taxon>
        <taxon>Flavobacterium</taxon>
    </lineage>
</organism>
<dbReference type="RefSeq" id="WP_094486276.1">
    <property type="nucleotide sequence ID" value="NZ_NOXX01000195.1"/>
</dbReference>
<keyword evidence="1" id="KW-1133">Transmembrane helix</keyword>